<dbReference type="Pfam" id="PF07760">
    <property type="entry name" value="DUF1616"/>
    <property type="match status" value="1"/>
</dbReference>
<protein>
    <recommendedName>
        <fullName evidence="2">DUF1616 domain-containing protein</fullName>
    </recommendedName>
</protein>
<feature type="transmembrane region" description="Helical" evidence="1">
    <location>
        <begin position="124"/>
        <end position="141"/>
    </location>
</feature>
<dbReference type="PIRSF" id="PIRSF018671">
    <property type="entry name" value="UCP018671"/>
    <property type="match status" value="1"/>
</dbReference>
<evidence type="ECO:0000313" key="3">
    <source>
        <dbReference type="EMBL" id="KDS91554.1"/>
    </source>
</evidence>
<evidence type="ECO:0000259" key="2">
    <source>
        <dbReference type="Pfam" id="PF07760"/>
    </source>
</evidence>
<evidence type="ECO:0000313" key="4">
    <source>
        <dbReference type="Proteomes" id="UP000053331"/>
    </source>
</evidence>
<dbReference type="RefSeq" id="WP_050023251.1">
    <property type="nucleotide sequence ID" value="NZ_JNFH02000004.1"/>
</dbReference>
<gene>
    <name evidence="3" type="ORF">FK85_00735</name>
</gene>
<feature type="transmembrane region" description="Helical" evidence="1">
    <location>
        <begin position="15"/>
        <end position="35"/>
    </location>
</feature>
<dbReference type="OrthoDB" id="82282at2157"/>
<proteinExistence type="predicted"/>
<organism evidence="3 4">
    <name type="scientific">Halorubrum saccharovorum</name>
    <dbReference type="NCBI Taxonomy" id="2248"/>
    <lineage>
        <taxon>Archaea</taxon>
        <taxon>Methanobacteriati</taxon>
        <taxon>Methanobacteriota</taxon>
        <taxon>Stenosarchaea group</taxon>
        <taxon>Halobacteria</taxon>
        <taxon>Halobacteriales</taxon>
        <taxon>Haloferacaceae</taxon>
        <taxon>Halorubrum</taxon>
    </lineage>
</organism>
<name>A0A081EVW6_9EURY</name>
<dbReference type="InterPro" id="IPR014495">
    <property type="entry name" value="UCP018671"/>
</dbReference>
<accession>A0A081EVW6</accession>
<keyword evidence="1" id="KW-0812">Transmembrane</keyword>
<dbReference type="InterPro" id="IPR011674">
    <property type="entry name" value="DUF1616"/>
</dbReference>
<keyword evidence="4" id="KW-1185">Reference proteome</keyword>
<feature type="transmembrane region" description="Helical" evidence="1">
    <location>
        <begin position="94"/>
        <end position="112"/>
    </location>
</feature>
<dbReference type="AlphaFoldDB" id="A0A081EVW6"/>
<keyword evidence="1" id="KW-0472">Membrane</keyword>
<feature type="transmembrane region" description="Helical" evidence="1">
    <location>
        <begin position="41"/>
        <end position="64"/>
    </location>
</feature>
<dbReference type="Proteomes" id="UP000053331">
    <property type="component" value="Unassembled WGS sequence"/>
</dbReference>
<comment type="caution">
    <text evidence="3">The sequence shown here is derived from an EMBL/GenBank/DDBJ whole genome shotgun (WGS) entry which is preliminary data.</text>
</comment>
<feature type="domain" description="DUF1616" evidence="2">
    <location>
        <begin position="21"/>
        <end position="333"/>
    </location>
</feature>
<sequence length="344" mass="36405">MSFDDRGTTPLAGRLPLDLLVVSLVSVGVATLAAAGDGGGVVRMALGVAFVAFCPGYALVSALLPQQTSRIPERLSTLGFNRDEPVALSELERVVSSIGVSVVLVPFVGFLLHYTERGILPESMVPGIAAATVGLSVLAAIRRFRLPPDERFAVASLAPVRRLNDWVREPDRPVITALNVFLVVGLVLAVAGIGIAAATSTNGEQYTELSVLGTDPDTGSAVADEYPQALAPGEEATVRIGIENQEAGERTYTAVAQLQRLDDGDGGDRVVERSELDRFDARLQPGESAERTRTIEPAMEGDELRIAYLLYVDEPPTSPTTENAYRSVHVWVDVGGSSATGPNA</sequence>
<keyword evidence="1" id="KW-1133">Transmembrane helix</keyword>
<feature type="transmembrane region" description="Helical" evidence="1">
    <location>
        <begin position="178"/>
        <end position="198"/>
    </location>
</feature>
<dbReference type="EMBL" id="JNFH02000004">
    <property type="protein sequence ID" value="KDS91554.1"/>
    <property type="molecule type" value="Genomic_DNA"/>
</dbReference>
<evidence type="ECO:0000256" key="1">
    <source>
        <dbReference type="SAM" id="Phobius"/>
    </source>
</evidence>
<reference evidence="3 4" key="1">
    <citation type="journal article" date="2015" name="Genome Announc.">
        <title>Draft genome sequence of a Halorubrum H3 strain isolated from the burlinskoye salt lake (Altai Krai, Russia).</title>
        <authorList>
            <person name="Rozanov A.S."/>
            <person name="Bryanskaya A.V."/>
            <person name="Malup T.K."/>
            <person name="Kotenko A.V."/>
            <person name="Peltek S.E."/>
        </authorList>
    </citation>
    <scope>NUCLEOTIDE SEQUENCE [LARGE SCALE GENOMIC DNA]</scope>
    <source>
        <strain evidence="3 4">H3</strain>
    </source>
</reference>